<dbReference type="Proteomes" id="UP001214530">
    <property type="component" value="Chromosome"/>
</dbReference>
<reference evidence="2" key="1">
    <citation type="submission" date="2023-03" db="EMBL/GenBank/DDBJ databases">
        <title>Andean soil-derived lignocellulolytic bacterial consortium as a source of novel taxa and putative plastic-active enzymes.</title>
        <authorList>
            <person name="Diaz-Garcia L."/>
            <person name="Chuvochina M."/>
            <person name="Feuerriegel G."/>
            <person name="Bunk B."/>
            <person name="Sproer C."/>
            <person name="Streit W.R."/>
            <person name="Rodriguez L.M."/>
            <person name="Overmann J."/>
            <person name="Jimenez D.J."/>
        </authorList>
    </citation>
    <scope>NUCLEOTIDE SEQUENCE</scope>
    <source>
        <strain evidence="2">MAG 3858</strain>
    </source>
</reference>
<dbReference type="Gene3D" id="2.30.42.10">
    <property type="match status" value="1"/>
</dbReference>
<dbReference type="PANTHER" id="PTHR36453">
    <property type="entry name" value="SECRETED PROTEIN-RELATED"/>
    <property type="match status" value="1"/>
</dbReference>
<dbReference type="AlphaFoldDB" id="A0AAJ6B5P0"/>
<evidence type="ECO:0000259" key="1">
    <source>
        <dbReference type="Pfam" id="PF13229"/>
    </source>
</evidence>
<dbReference type="InterPro" id="IPR039448">
    <property type="entry name" value="Beta_helix"/>
</dbReference>
<dbReference type="SUPFAM" id="SSF51126">
    <property type="entry name" value="Pectin lyase-like"/>
    <property type="match status" value="1"/>
</dbReference>
<protein>
    <submittedName>
        <fullName evidence="2">PDZ domain-containing protein</fullName>
    </submittedName>
</protein>
<feature type="domain" description="Right handed beta helix" evidence="1">
    <location>
        <begin position="311"/>
        <end position="463"/>
    </location>
</feature>
<dbReference type="PANTHER" id="PTHR36453:SF1">
    <property type="entry name" value="RIGHT HANDED BETA HELIX DOMAIN-CONTAINING PROTEIN"/>
    <property type="match status" value="1"/>
</dbReference>
<dbReference type="InterPro" id="IPR012334">
    <property type="entry name" value="Pectin_lyas_fold"/>
</dbReference>
<dbReference type="InterPro" id="IPR011050">
    <property type="entry name" value="Pectin_lyase_fold/virulence"/>
</dbReference>
<dbReference type="SUPFAM" id="SSF50156">
    <property type="entry name" value="PDZ domain-like"/>
    <property type="match status" value="1"/>
</dbReference>
<dbReference type="InterPro" id="IPR006626">
    <property type="entry name" value="PbH1"/>
</dbReference>
<organism evidence="2 3">
    <name type="scientific">Candidatus Pedobacter colombiensis</name>
    <dbReference type="NCBI Taxonomy" id="3121371"/>
    <lineage>
        <taxon>Bacteria</taxon>
        <taxon>Pseudomonadati</taxon>
        <taxon>Bacteroidota</taxon>
        <taxon>Sphingobacteriia</taxon>
        <taxon>Sphingobacteriales</taxon>
        <taxon>Sphingobacteriaceae</taxon>
        <taxon>Pedobacter</taxon>
    </lineage>
</organism>
<dbReference type="Pfam" id="PF13229">
    <property type="entry name" value="Beta_helix"/>
    <property type="match status" value="1"/>
</dbReference>
<proteinExistence type="predicted"/>
<dbReference type="Gene3D" id="2.160.20.10">
    <property type="entry name" value="Single-stranded right-handed beta-helix, Pectin lyase-like"/>
    <property type="match status" value="3"/>
</dbReference>
<name>A0AAJ6B5P0_9SPHI</name>
<evidence type="ECO:0000313" key="2">
    <source>
        <dbReference type="EMBL" id="WEK17686.1"/>
    </source>
</evidence>
<dbReference type="InterPro" id="IPR036034">
    <property type="entry name" value="PDZ_sf"/>
</dbReference>
<gene>
    <name evidence="2" type="ORF">P0Y49_12855</name>
</gene>
<dbReference type="EMBL" id="CP119313">
    <property type="protein sequence ID" value="WEK17686.1"/>
    <property type="molecule type" value="Genomic_DNA"/>
</dbReference>
<sequence length="778" mass="88043">MKLAITFFFSFLIVVTSTHGKDIYVSEKGNDKNKGTLLSPFASLYRAQMEARKFKTQQINIFLRKGTYDLSQPIIFISDDSRAQGKGLVIQAYQQEKVYIKGSCKLKLNWAQKDGVYQAKVPQPGLIFDQLYVNGVLMQMARYPNYQQGKMPFNGTAADVISHEHIQKWKNPEGAYLHVMQTSMWGGFAYRIKGKGGSELEMEGGWQNNRPSAMHKQYRFIENVFEELDTLNEWYFDKHNQQLYLKTNRDLSTALIETPQLESLLEIKGSAEKPVENISIKGLIFNHALRTFMKNSEPLLRSDWTIYRKGAITIEGAKHINIEKCVFNELGGNVLVYSNYNKQHTFSGNHIYNSGGNAVVFVGDPKAVRSPVFQYNKFVELKDIDMQSGPIGNNFPSECTIYDNLIHDIGQVEKQTAGVQISMAQNIKVSHNTIYNVPRAGINVNEGTWGGHNIEYNDVFNTVLETGDHGAFNSWGRDRFWHPKRVVMDSLAASHPELIFLDAMKPTVLFNNRFRCDHGWDIDLDDGSSNYIIKNNVCLAGGLKLREGFKRVVENNIMINNSFHPHVWFKNSNDVFKHNIVSTVYFPIQIKDWGKQVDDNLFPDAASLKKAQAWGTDANSVFGDAQFVNAGRGDYRVKAGSKAFSVGFKNFEMNFGVVSQDLITKAKKVAIPKLVSLVWKEDAIYDFAGVKVKNLTTLAERSATGMSAETGVLVIQIDQGSLMYNVLKPNDVILQMANLPVLTVKDLIVARQFSQSKNMVKLKLFRDQREQEVTVNLK</sequence>
<accession>A0AAJ6B5P0</accession>
<dbReference type="SMART" id="SM00710">
    <property type="entry name" value="PbH1"/>
    <property type="match status" value="4"/>
</dbReference>
<evidence type="ECO:0000313" key="3">
    <source>
        <dbReference type="Proteomes" id="UP001214530"/>
    </source>
</evidence>